<dbReference type="FunFam" id="3.30.70.1730:FF:000005">
    <property type="entry name" value="Ribosome assembly factor mrt4"/>
    <property type="match status" value="1"/>
</dbReference>
<dbReference type="Pfam" id="PF17777">
    <property type="entry name" value="RL10P_insert"/>
    <property type="match status" value="1"/>
</dbReference>
<dbReference type="Gene3D" id="3.30.70.1730">
    <property type="match status" value="1"/>
</dbReference>
<comment type="subunit">
    <text evidence="3 6">Associates with the pre-60S ribosomal particle.</text>
</comment>
<dbReference type="SUPFAM" id="SSF160369">
    <property type="entry name" value="Ribosomal protein L10-like"/>
    <property type="match status" value="1"/>
</dbReference>
<dbReference type="EMBL" id="KV407454">
    <property type="protein sequence ID" value="KZF26610.1"/>
    <property type="molecule type" value="Genomic_DNA"/>
</dbReference>
<evidence type="ECO:0000256" key="3">
    <source>
        <dbReference type="ARBA" id="ARBA00011117"/>
    </source>
</evidence>
<dbReference type="InterPro" id="IPR043164">
    <property type="entry name" value="Ribosomal_uL10-like_insert_sf"/>
</dbReference>
<dbReference type="AlphaFoldDB" id="A0A165JTM4"/>
<dbReference type="GO" id="GO:0000956">
    <property type="term" value="P:nuclear-transcribed mRNA catabolic process"/>
    <property type="evidence" value="ECO:0007669"/>
    <property type="project" value="TreeGrafter"/>
</dbReference>
<dbReference type="InterPro" id="IPR033867">
    <property type="entry name" value="Mrt4"/>
</dbReference>
<evidence type="ECO:0000256" key="1">
    <source>
        <dbReference type="ARBA" id="ARBA00004046"/>
    </source>
</evidence>
<reference evidence="8 9" key="1">
    <citation type="journal article" date="2016" name="Fungal Biol.">
        <title>The genome of Xylona heveae provides a window into fungal endophytism.</title>
        <authorList>
            <person name="Gazis R."/>
            <person name="Kuo A."/>
            <person name="Riley R."/>
            <person name="LaButti K."/>
            <person name="Lipzen A."/>
            <person name="Lin J."/>
            <person name="Amirebrahimi M."/>
            <person name="Hesse C.N."/>
            <person name="Spatafora J.W."/>
            <person name="Henrissat B."/>
            <person name="Hainaut M."/>
            <person name="Grigoriev I.V."/>
            <person name="Hibbett D.S."/>
        </authorList>
    </citation>
    <scope>NUCLEOTIDE SEQUENCE [LARGE SCALE GENOMIC DNA]</scope>
    <source>
        <strain evidence="8 9">TC161</strain>
    </source>
</reference>
<comment type="subcellular location">
    <subcellularLocation>
        <location evidence="6">Cytoplasm</location>
    </subcellularLocation>
    <subcellularLocation>
        <location evidence="6">Nucleus</location>
        <location evidence="6">Nucleolus</location>
    </subcellularLocation>
</comment>
<protein>
    <recommendedName>
        <fullName evidence="6">Ribosome assembly factor mrt4</fullName>
    </recommendedName>
</protein>
<evidence type="ECO:0000256" key="2">
    <source>
        <dbReference type="ARBA" id="ARBA00008889"/>
    </source>
</evidence>
<comment type="similarity">
    <text evidence="2 6">Belongs to the universal ribosomal protein uL10 family.</text>
</comment>
<gene>
    <name evidence="8" type="ORF">L228DRAFT_243097</name>
</gene>
<dbReference type="GO" id="GO:0005737">
    <property type="term" value="C:cytoplasm"/>
    <property type="evidence" value="ECO:0007669"/>
    <property type="project" value="UniProtKB-SubCell"/>
</dbReference>
<evidence type="ECO:0000256" key="6">
    <source>
        <dbReference type="RuleBase" id="RU364039"/>
    </source>
</evidence>
<accession>A0A165JTM4</accession>
<dbReference type="InterPro" id="IPR040637">
    <property type="entry name" value="Ribosomal_uL10-like_insert"/>
</dbReference>
<dbReference type="FunFam" id="3.90.105.20:FF:000003">
    <property type="entry name" value="Ribosome assembly factor mrt4"/>
    <property type="match status" value="1"/>
</dbReference>
<proteinExistence type="inferred from homology"/>
<dbReference type="InParanoid" id="A0A165JTM4"/>
<dbReference type="PANTHER" id="PTHR45841">
    <property type="entry name" value="MRNA TURNOVER PROTEIN 4 MRTO4"/>
    <property type="match status" value="1"/>
</dbReference>
<dbReference type="InterPro" id="IPR051742">
    <property type="entry name" value="Ribosome_Assembly_uL10"/>
</dbReference>
<dbReference type="RefSeq" id="XP_018192165.1">
    <property type="nucleotide sequence ID" value="XM_018331600.1"/>
</dbReference>
<keyword evidence="9" id="KW-1185">Reference proteome</keyword>
<evidence type="ECO:0000313" key="9">
    <source>
        <dbReference type="Proteomes" id="UP000076632"/>
    </source>
</evidence>
<feature type="domain" description="Large ribosomal subunit protein uL10-like insertion" evidence="7">
    <location>
        <begin position="125"/>
        <end position="207"/>
    </location>
</feature>
<dbReference type="OrthoDB" id="10262308at2759"/>
<dbReference type="CDD" id="cd05796">
    <property type="entry name" value="Ribosomal_P0_like"/>
    <property type="match status" value="1"/>
</dbReference>
<dbReference type="GeneID" id="28896737"/>
<dbReference type="GO" id="GO:0005730">
    <property type="term" value="C:nucleolus"/>
    <property type="evidence" value="ECO:0007669"/>
    <property type="project" value="UniProtKB-SubCell"/>
</dbReference>
<dbReference type="FunCoup" id="A0A165JTM4">
    <property type="interactions" value="1059"/>
</dbReference>
<evidence type="ECO:0000313" key="8">
    <source>
        <dbReference type="EMBL" id="KZF26610.1"/>
    </source>
</evidence>
<comment type="function">
    <text evidence="1 6">Component of the ribosome assembly machinery. Nuclear paralog of the ribosomal protein P0, it binds pre-60S subunits at an early stage of assembly in the nucleolus, and is replaced by P0 in cytoplasmic pre-60S subunits and mature 80S ribosomes.</text>
</comment>
<dbReference type="Gene3D" id="3.90.105.20">
    <property type="match status" value="1"/>
</dbReference>
<organism evidence="8 9">
    <name type="scientific">Xylona heveae (strain CBS 132557 / TC161)</name>
    <dbReference type="NCBI Taxonomy" id="1328760"/>
    <lineage>
        <taxon>Eukaryota</taxon>
        <taxon>Fungi</taxon>
        <taxon>Dikarya</taxon>
        <taxon>Ascomycota</taxon>
        <taxon>Pezizomycotina</taxon>
        <taxon>Xylonomycetes</taxon>
        <taxon>Xylonales</taxon>
        <taxon>Xylonaceae</taxon>
        <taxon>Xylona</taxon>
    </lineage>
</organism>
<name>A0A165JTM4_XYLHT</name>
<dbReference type="Proteomes" id="UP000076632">
    <property type="component" value="Unassembled WGS sequence"/>
</dbReference>
<dbReference type="GO" id="GO:0003723">
    <property type="term" value="F:RNA binding"/>
    <property type="evidence" value="ECO:0007669"/>
    <property type="project" value="TreeGrafter"/>
</dbReference>
<dbReference type="InterPro" id="IPR001790">
    <property type="entry name" value="Ribosomal_uL10"/>
</dbReference>
<keyword evidence="6" id="KW-0690">Ribosome biogenesis</keyword>
<dbReference type="GO" id="GO:0006364">
    <property type="term" value="P:rRNA processing"/>
    <property type="evidence" value="ECO:0007669"/>
    <property type="project" value="TreeGrafter"/>
</dbReference>
<dbReference type="PANTHER" id="PTHR45841:SF1">
    <property type="entry name" value="MRNA TURNOVER PROTEIN 4 HOMOLOG"/>
    <property type="match status" value="1"/>
</dbReference>
<dbReference type="Pfam" id="PF00466">
    <property type="entry name" value="Ribosomal_L10"/>
    <property type="match status" value="1"/>
</dbReference>
<dbReference type="GO" id="GO:0000027">
    <property type="term" value="P:ribosomal large subunit assembly"/>
    <property type="evidence" value="ECO:0007669"/>
    <property type="project" value="InterPro"/>
</dbReference>
<keyword evidence="5 6" id="KW-0539">Nucleus</keyword>
<dbReference type="GO" id="GO:0030687">
    <property type="term" value="C:preribosome, large subunit precursor"/>
    <property type="evidence" value="ECO:0007669"/>
    <property type="project" value="TreeGrafter"/>
</dbReference>
<dbReference type="STRING" id="1328760.A0A165JTM4"/>
<evidence type="ECO:0000256" key="5">
    <source>
        <dbReference type="ARBA" id="ARBA00023242"/>
    </source>
</evidence>
<sequence>MPKSKRARVFNLTKTEKKGKELSLKLFSNVQECVDQYQYCFVFSIENMRNTYLKDLRVEFSDSRLFFGKTKVMAKALGTSPEDEYQPNLSQLSSHLAGNVGLLFTSREPADIISYFSSYSQMDYARAGIAASREFTIPAGVVYSRGGEIPEEEDVPLAHSLETSVRGNGMPTRLVKGRVTLDSPYTVCKEGEVLNSHQTALLKLFGVATAEFKVQMKAYWSAASNEVKEIEAMEE</sequence>
<dbReference type="OMA" id="LEWAENY"/>
<evidence type="ECO:0000256" key="4">
    <source>
        <dbReference type="ARBA" id="ARBA00022490"/>
    </source>
</evidence>
<evidence type="ECO:0000259" key="7">
    <source>
        <dbReference type="Pfam" id="PF17777"/>
    </source>
</evidence>
<dbReference type="InterPro" id="IPR043141">
    <property type="entry name" value="Ribosomal_uL10-like_sf"/>
</dbReference>
<keyword evidence="4 6" id="KW-0963">Cytoplasm</keyword>